<proteinExistence type="predicted"/>
<dbReference type="Proteomes" id="UP000430021">
    <property type="component" value="Unassembled WGS sequence"/>
</dbReference>
<evidence type="ECO:0000313" key="3">
    <source>
        <dbReference type="Proteomes" id="UP000430021"/>
    </source>
</evidence>
<organism evidence="2 3">
    <name type="scientific">Erythrobacter ramosus</name>
    <dbReference type="NCBI Taxonomy" id="35811"/>
    <lineage>
        <taxon>Bacteria</taxon>
        <taxon>Pseudomonadati</taxon>
        <taxon>Pseudomonadota</taxon>
        <taxon>Alphaproteobacteria</taxon>
        <taxon>Sphingomonadales</taxon>
        <taxon>Erythrobacteraceae</taxon>
        <taxon>Erythrobacter/Porphyrobacter group</taxon>
        <taxon>Erythrobacter</taxon>
    </lineage>
</organism>
<name>A0A6I4UQS6_9SPHN</name>
<reference evidence="1 4" key="2">
    <citation type="submission" date="2020-08" db="EMBL/GenBank/DDBJ databases">
        <title>Genomic Encyclopedia of Type Strains, Phase IV (KMG-IV): sequencing the most valuable type-strain genomes for metagenomic binning, comparative biology and taxonomic classification.</title>
        <authorList>
            <person name="Goeker M."/>
        </authorList>
    </citation>
    <scope>NUCLEOTIDE SEQUENCE [LARGE SCALE GENOMIC DNA]</scope>
    <source>
        <strain evidence="1 4">DSM 8510</strain>
    </source>
</reference>
<sequence>MAKPAIGSIAVERLQSPSCGPSQVRGDDAERTAGTSIVWDSLFDSDDEAYAAFELVVDEEGVQAFLDEDNVIPFPSGRR</sequence>
<dbReference type="EMBL" id="WTYB01000004">
    <property type="protein sequence ID" value="MXP39877.1"/>
    <property type="molecule type" value="Genomic_DNA"/>
</dbReference>
<evidence type="ECO:0000313" key="2">
    <source>
        <dbReference type="EMBL" id="MXP39877.1"/>
    </source>
</evidence>
<dbReference type="RefSeq" id="WP_160762011.1">
    <property type="nucleotide sequence ID" value="NZ_BAAADZ010000001.1"/>
</dbReference>
<evidence type="ECO:0000313" key="4">
    <source>
        <dbReference type="Proteomes" id="UP000548685"/>
    </source>
</evidence>
<accession>A0A6I4UQS6</accession>
<protein>
    <submittedName>
        <fullName evidence="2">Uncharacterized protein</fullName>
    </submittedName>
</protein>
<dbReference type="AlphaFoldDB" id="A0A6I4UQS6"/>
<dbReference type="OrthoDB" id="7864523at2"/>
<dbReference type="EMBL" id="JACICE010000004">
    <property type="protein sequence ID" value="MBB3776890.1"/>
    <property type="molecule type" value="Genomic_DNA"/>
</dbReference>
<comment type="caution">
    <text evidence="2">The sequence shown here is derived from an EMBL/GenBank/DDBJ whole genome shotgun (WGS) entry which is preliminary data.</text>
</comment>
<reference evidence="2 3" key="1">
    <citation type="submission" date="2019-12" db="EMBL/GenBank/DDBJ databases">
        <title>Genomic-based taxomic classification of the family Erythrobacteraceae.</title>
        <authorList>
            <person name="Xu L."/>
        </authorList>
    </citation>
    <scope>NUCLEOTIDE SEQUENCE [LARGE SCALE GENOMIC DNA]</scope>
    <source>
        <strain evidence="2 3">JCM 10282</strain>
    </source>
</reference>
<dbReference type="Proteomes" id="UP000548685">
    <property type="component" value="Unassembled WGS sequence"/>
</dbReference>
<keyword evidence="4" id="KW-1185">Reference proteome</keyword>
<gene>
    <name evidence="1" type="ORF">FHS52_002883</name>
    <name evidence="2" type="ORF">GRI59_14810</name>
</gene>
<evidence type="ECO:0000313" key="1">
    <source>
        <dbReference type="EMBL" id="MBB3776890.1"/>
    </source>
</evidence>